<dbReference type="AlphaFoldDB" id="A0A395T0I5"/>
<evidence type="ECO:0000256" key="1">
    <source>
        <dbReference type="SAM" id="Coils"/>
    </source>
</evidence>
<evidence type="ECO:0000313" key="4">
    <source>
        <dbReference type="Proteomes" id="UP000266234"/>
    </source>
</evidence>
<name>A0A395T0I5_9HYPO</name>
<feature type="region of interest" description="Disordered" evidence="2">
    <location>
        <begin position="1"/>
        <end position="28"/>
    </location>
</feature>
<dbReference type="EMBL" id="PXOG01000071">
    <property type="protein sequence ID" value="RGP78253.1"/>
    <property type="molecule type" value="Genomic_DNA"/>
</dbReference>
<proteinExistence type="predicted"/>
<evidence type="ECO:0000313" key="3">
    <source>
        <dbReference type="EMBL" id="RGP78253.1"/>
    </source>
</evidence>
<keyword evidence="4" id="KW-1185">Reference proteome</keyword>
<keyword evidence="1" id="KW-0175">Coiled coil</keyword>
<dbReference type="Proteomes" id="UP000266234">
    <property type="component" value="Unassembled WGS sequence"/>
</dbReference>
<protein>
    <submittedName>
        <fullName evidence="3">Uncharacterized protein</fullName>
    </submittedName>
</protein>
<feature type="coiled-coil region" evidence="1">
    <location>
        <begin position="128"/>
        <end position="155"/>
    </location>
</feature>
<reference evidence="3 4" key="1">
    <citation type="journal article" date="2018" name="PLoS Pathog.">
        <title>Evolution of structural diversity of trichothecenes, a family of toxins produced by plant pathogenic and entomopathogenic fungi.</title>
        <authorList>
            <person name="Proctor R.H."/>
            <person name="McCormick S.P."/>
            <person name="Kim H.S."/>
            <person name="Cardoza R.E."/>
            <person name="Stanley A.M."/>
            <person name="Lindo L."/>
            <person name="Kelly A."/>
            <person name="Brown D.W."/>
            <person name="Lee T."/>
            <person name="Vaughan M.M."/>
            <person name="Alexander N.J."/>
            <person name="Busman M."/>
            <person name="Gutierrez S."/>
        </authorList>
    </citation>
    <scope>NUCLEOTIDE SEQUENCE [LARGE SCALE GENOMIC DNA]</scope>
    <source>
        <strain evidence="3 4">NRRL 20695</strain>
    </source>
</reference>
<gene>
    <name evidence="3" type="ORF">FLONG3_3568</name>
</gene>
<sequence length="176" mass="19626">MPAPSTIDGSPSCKRSSTSSPSGCNTKRRKIELTQQLADTHFETVQRLFDGYKAELERAKEATQLAESTMSRAYQSLEIAKKAAYAAEEDHCRAMADHLKASNHEARAADQFRKVTIARDVRSALGNKEHWSKEVEDHQMKLKEAKVEKKSWTEVANTSANSLEAGDLETLLQAME</sequence>
<organism evidence="3 4">
    <name type="scientific">Fusarium longipes</name>
    <dbReference type="NCBI Taxonomy" id="694270"/>
    <lineage>
        <taxon>Eukaryota</taxon>
        <taxon>Fungi</taxon>
        <taxon>Dikarya</taxon>
        <taxon>Ascomycota</taxon>
        <taxon>Pezizomycotina</taxon>
        <taxon>Sordariomycetes</taxon>
        <taxon>Hypocreomycetidae</taxon>
        <taxon>Hypocreales</taxon>
        <taxon>Nectriaceae</taxon>
        <taxon>Fusarium</taxon>
    </lineage>
</organism>
<accession>A0A395T0I5</accession>
<feature type="compositionally biased region" description="Low complexity" evidence="2">
    <location>
        <begin position="9"/>
        <end position="24"/>
    </location>
</feature>
<comment type="caution">
    <text evidence="3">The sequence shown here is derived from an EMBL/GenBank/DDBJ whole genome shotgun (WGS) entry which is preliminary data.</text>
</comment>
<evidence type="ECO:0000256" key="2">
    <source>
        <dbReference type="SAM" id="MobiDB-lite"/>
    </source>
</evidence>